<gene>
    <name evidence="1" type="ORF">A1Q2_06894</name>
</gene>
<proteinExistence type="predicted"/>
<organism evidence="1 2">
    <name type="scientific">Trichosporon asahii var. asahii (strain CBS 8904)</name>
    <name type="common">Yeast</name>
    <dbReference type="NCBI Taxonomy" id="1220162"/>
    <lineage>
        <taxon>Eukaryota</taxon>
        <taxon>Fungi</taxon>
        <taxon>Dikarya</taxon>
        <taxon>Basidiomycota</taxon>
        <taxon>Agaricomycotina</taxon>
        <taxon>Tremellomycetes</taxon>
        <taxon>Trichosporonales</taxon>
        <taxon>Trichosporonaceae</taxon>
        <taxon>Trichosporon</taxon>
    </lineage>
</organism>
<dbReference type="HOGENOM" id="CLU_1846509_0_0_1"/>
<name>K1VI28_TRIAC</name>
<dbReference type="Proteomes" id="UP000006757">
    <property type="component" value="Unassembled WGS sequence"/>
</dbReference>
<keyword evidence="2" id="KW-1185">Reference proteome</keyword>
<dbReference type="InParanoid" id="K1VI28"/>
<sequence length="139" mass="15808">MTVHPSSSLIPKAHMSTVGESSHQAASSSFDGLDHLGGNAQPIQWTLQHPILDESSNSPYVLFSKLVKLKRKIRLLKKRALFIQRELRWLKNNDHSSLAFHRIRFYKAELASRRDALDEAVTAHEYAQWHLNAVVAQTI</sequence>
<reference evidence="1 2" key="1">
    <citation type="journal article" date="2012" name="Eukaryot. Cell">
        <title>Genome sequence of the Trichosporon asahii environmental strain CBS 8904.</title>
        <authorList>
            <person name="Yang R.Y."/>
            <person name="Li H.T."/>
            <person name="Zhu H."/>
            <person name="Zhou G.P."/>
            <person name="Wang M."/>
            <person name="Wang L."/>
        </authorList>
    </citation>
    <scope>NUCLEOTIDE SEQUENCE [LARGE SCALE GENOMIC DNA]</scope>
    <source>
        <strain evidence="1 2">CBS 8904</strain>
    </source>
</reference>
<dbReference type="EMBL" id="AMBO01000381">
    <property type="protein sequence ID" value="EKC98791.1"/>
    <property type="molecule type" value="Genomic_DNA"/>
</dbReference>
<dbReference type="AlphaFoldDB" id="K1VI28"/>
<evidence type="ECO:0000313" key="1">
    <source>
        <dbReference type="EMBL" id="EKC98791.1"/>
    </source>
</evidence>
<evidence type="ECO:0000313" key="2">
    <source>
        <dbReference type="Proteomes" id="UP000006757"/>
    </source>
</evidence>
<protein>
    <submittedName>
        <fullName evidence="1">Uncharacterized protein</fullName>
    </submittedName>
</protein>
<comment type="caution">
    <text evidence="1">The sequence shown here is derived from an EMBL/GenBank/DDBJ whole genome shotgun (WGS) entry which is preliminary data.</text>
</comment>
<accession>K1VI28</accession>